<comment type="similarity">
    <text evidence="2 10">Belongs to the SWEET sugar transporter family.</text>
</comment>
<dbReference type="FunFam" id="1.20.1280.290:FF:000001">
    <property type="entry name" value="Bidirectional sugar transporter SWEET"/>
    <property type="match status" value="1"/>
</dbReference>
<feature type="transmembrane region" description="Helical" evidence="10">
    <location>
        <begin position="169"/>
        <end position="189"/>
    </location>
</feature>
<evidence type="ECO:0000256" key="10">
    <source>
        <dbReference type="RuleBase" id="RU910715"/>
    </source>
</evidence>
<keyword evidence="4" id="KW-1003">Cell membrane</keyword>
<dbReference type="PANTHER" id="PTHR10791">
    <property type="entry name" value="RAG1-ACTIVATING PROTEIN 1"/>
    <property type="match status" value="1"/>
</dbReference>
<reference evidence="11" key="2">
    <citation type="journal article" date="2018" name="Int. J. Mol. Sci.">
        <title>A Novel Sugar Transporter from Dianthus spiculifolius, DsSWEET12, Affects Sugar Metabolism and Confers Osmotic and Oxidative Stress Tolerance in Arabidopsis.</title>
        <authorList>
            <person name="Zhou A."/>
            <person name="Ma H."/>
            <person name="Feng S."/>
            <person name="Gong S."/>
            <person name="Wang J."/>
        </authorList>
    </citation>
    <scope>NUCLEOTIDE SEQUENCE</scope>
</reference>
<accession>A0A2P1AAU7</accession>
<dbReference type="GO" id="GO:0051119">
    <property type="term" value="F:sugar transmembrane transporter activity"/>
    <property type="evidence" value="ECO:0007669"/>
    <property type="project" value="InterPro"/>
</dbReference>
<name>A0A2P1AAU7_9CARY</name>
<evidence type="ECO:0000256" key="8">
    <source>
        <dbReference type="ARBA" id="ARBA00022989"/>
    </source>
</evidence>
<keyword evidence="7" id="KW-0677">Repeat</keyword>
<evidence type="ECO:0000256" key="1">
    <source>
        <dbReference type="ARBA" id="ARBA00004651"/>
    </source>
</evidence>
<sequence length="307" mass="35008">MTTFAHFIQTLPWVTIFGVLGNTISFMVFLSPIPTFYRTYKKNPTEDFQSIPYVLAFFSAMLWLFYAFIKTDVIFLVTINLFGLFIETIYLSIFLVYADKQTRMNTVKMLLLFNVFGFGVIVFFTMVIAQTTSVRLTILGWICLVFSLSVFVAPLGVMRKVIRTKSVKYMPFFLSFFLTISAVVWFFYGLCKHDYYVAIPNILGFSFGILQMVLYAIYRNAKPVDELPIGKKDISNDEITLAPMKTQPKNSPHPSDNNNGIFALEIPNFSTINLPPRVDGDNDGPMDQRMIKNLGFNHTPPQIAVTA</sequence>
<keyword evidence="5 10" id="KW-0762">Sugar transport</keyword>
<keyword evidence="3 10" id="KW-0813">Transport</keyword>
<reference evidence="11" key="1">
    <citation type="submission" date="2017-12" db="EMBL/GenBank/DDBJ databases">
        <authorList>
            <person name="Hurst M.R.H."/>
        </authorList>
    </citation>
    <scope>NUCLEOTIDE SEQUENCE</scope>
</reference>
<feature type="transmembrane region" description="Helical" evidence="10">
    <location>
        <begin position="138"/>
        <end position="157"/>
    </location>
</feature>
<proteinExistence type="evidence at transcript level"/>
<keyword evidence="9 10" id="KW-0472">Membrane</keyword>
<evidence type="ECO:0000256" key="7">
    <source>
        <dbReference type="ARBA" id="ARBA00022737"/>
    </source>
</evidence>
<organism evidence="11">
    <name type="scientific">Dianthus spiculifolius</name>
    <dbReference type="NCBI Taxonomy" id="1268176"/>
    <lineage>
        <taxon>Eukaryota</taxon>
        <taxon>Viridiplantae</taxon>
        <taxon>Streptophyta</taxon>
        <taxon>Embryophyta</taxon>
        <taxon>Tracheophyta</taxon>
        <taxon>Spermatophyta</taxon>
        <taxon>Magnoliopsida</taxon>
        <taxon>eudicotyledons</taxon>
        <taxon>Gunneridae</taxon>
        <taxon>Pentapetalae</taxon>
        <taxon>Caryophyllales</taxon>
        <taxon>Caryophyllaceae</taxon>
        <taxon>Caryophylleae</taxon>
        <taxon>Dianthus</taxon>
    </lineage>
</organism>
<dbReference type="PANTHER" id="PTHR10791:SF165">
    <property type="entry name" value="BIDIRECTIONAL SUGAR TRANSPORTER SWEET10"/>
    <property type="match status" value="1"/>
</dbReference>
<dbReference type="GO" id="GO:0005886">
    <property type="term" value="C:plasma membrane"/>
    <property type="evidence" value="ECO:0007669"/>
    <property type="project" value="UniProtKB-SubCell"/>
</dbReference>
<dbReference type="Pfam" id="PF03083">
    <property type="entry name" value="MtN3_slv"/>
    <property type="match status" value="2"/>
</dbReference>
<protein>
    <recommendedName>
        <fullName evidence="10">Bidirectional sugar transporter SWEET</fullName>
    </recommendedName>
</protein>
<keyword evidence="8 10" id="KW-1133">Transmembrane helix</keyword>
<feature type="transmembrane region" description="Helical" evidence="10">
    <location>
        <begin position="195"/>
        <end position="218"/>
    </location>
</feature>
<comment type="subcellular location">
    <subcellularLocation>
        <location evidence="1 10">Cell membrane</location>
        <topology evidence="1 10">Multi-pass membrane protein</topology>
    </subcellularLocation>
</comment>
<feature type="transmembrane region" description="Helical" evidence="10">
    <location>
        <begin position="51"/>
        <end position="69"/>
    </location>
</feature>
<comment type="function">
    <text evidence="10">Mediates both low-affinity uptake and efflux of sugar across the membrane.</text>
</comment>
<dbReference type="FunFam" id="1.20.1280.290:FF:000003">
    <property type="entry name" value="Bidirectional sugar transporter SWEET"/>
    <property type="match status" value="1"/>
</dbReference>
<evidence type="ECO:0000256" key="6">
    <source>
        <dbReference type="ARBA" id="ARBA00022692"/>
    </source>
</evidence>
<dbReference type="EMBL" id="MG737823">
    <property type="protein sequence ID" value="AVI10164.1"/>
    <property type="molecule type" value="mRNA"/>
</dbReference>
<dbReference type="AlphaFoldDB" id="A0A2P1AAU7"/>
<evidence type="ECO:0000256" key="9">
    <source>
        <dbReference type="ARBA" id="ARBA00023136"/>
    </source>
</evidence>
<keyword evidence="6 10" id="KW-0812">Transmembrane</keyword>
<evidence type="ECO:0000256" key="4">
    <source>
        <dbReference type="ARBA" id="ARBA00022475"/>
    </source>
</evidence>
<dbReference type="InterPro" id="IPR004316">
    <property type="entry name" value="SWEET_rpt"/>
</dbReference>
<dbReference type="InterPro" id="IPR047664">
    <property type="entry name" value="SWEET"/>
</dbReference>
<feature type="transmembrane region" description="Helical" evidence="10">
    <location>
        <begin position="75"/>
        <end position="98"/>
    </location>
</feature>
<feature type="transmembrane region" description="Helical" evidence="10">
    <location>
        <begin position="110"/>
        <end position="132"/>
    </location>
</feature>
<dbReference type="Gene3D" id="1.20.1280.290">
    <property type="match status" value="2"/>
</dbReference>
<evidence type="ECO:0000256" key="5">
    <source>
        <dbReference type="ARBA" id="ARBA00022597"/>
    </source>
</evidence>
<dbReference type="SMR" id="A0A2P1AAU7"/>
<evidence type="ECO:0000256" key="2">
    <source>
        <dbReference type="ARBA" id="ARBA00007809"/>
    </source>
</evidence>
<evidence type="ECO:0000313" key="11">
    <source>
        <dbReference type="EMBL" id="AVI10164.1"/>
    </source>
</evidence>
<evidence type="ECO:0000256" key="3">
    <source>
        <dbReference type="ARBA" id="ARBA00022448"/>
    </source>
</evidence>
<feature type="transmembrane region" description="Helical" evidence="10">
    <location>
        <begin position="12"/>
        <end position="30"/>
    </location>
</feature>